<feature type="non-terminal residue" evidence="2">
    <location>
        <position position="1"/>
    </location>
</feature>
<sequence length="161" mass="18393">KVRIDSLETEKLNLESRSGGINEKPEAENQRLKEILVVAKIRMEYLNAEKVTLEQERMLPETLHYKPANFHIPPPRSIFEPTQDADHRSMVRPRHGDYRSISDPNYTLLRSITVPTHRGYGAPPPSIFSQAMPSQPLHPSPPSPPPLPRKPGIKGLNWRRL</sequence>
<feature type="region of interest" description="Disordered" evidence="1">
    <location>
        <begin position="119"/>
        <end position="161"/>
    </location>
</feature>
<feature type="compositionally biased region" description="Pro residues" evidence="1">
    <location>
        <begin position="136"/>
        <end position="149"/>
    </location>
</feature>
<accession>A0AAN5I7R3</accession>
<comment type="caution">
    <text evidence="2">The sequence shown here is derived from an EMBL/GenBank/DDBJ whole genome shotgun (WGS) entry which is preliminary data.</text>
</comment>
<dbReference type="AlphaFoldDB" id="A0AAN5I7R3"/>
<reference evidence="3" key="1">
    <citation type="submission" date="2022-10" db="EMBL/GenBank/DDBJ databases">
        <title>Genome assembly of Pristionchus species.</title>
        <authorList>
            <person name="Yoshida K."/>
            <person name="Sommer R.J."/>
        </authorList>
    </citation>
    <scope>NUCLEOTIDE SEQUENCE [LARGE SCALE GENOMIC DNA]</scope>
    <source>
        <strain evidence="3">RS5460</strain>
    </source>
</reference>
<proteinExistence type="predicted"/>
<gene>
    <name evidence="2" type="ORF">PMAYCL1PPCAC_25917</name>
</gene>
<dbReference type="Proteomes" id="UP001328107">
    <property type="component" value="Unassembled WGS sequence"/>
</dbReference>
<name>A0AAN5I7R3_9BILA</name>
<organism evidence="2 3">
    <name type="scientific">Pristionchus mayeri</name>
    <dbReference type="NCBI Taxonomy" id="1317129"/>
    <lineage>
        <taxon>Eukaryota</taxon>
        <taxon>Metazoa</taxon>
        <taxon>Ecdysozoa</taxon>
        <taxon>Nematoda</taxon>
        <taxon>Chromadorea</taxon>
        <taxon>Rhabditida</taxon>
        <taxon>Rhabditina</taxon>
        <taxon>Diplogasteromorpha</taxon>
        <taxon>Diplogasteroidea</taxon>
        <taxon>Neodiplogasteridae</taxon>
        <taxon>Pristionchus</taxon>
    </lineage>
</organism>
<keyword evidence="3" id="KW-1185">Reference proteome</keyword>
<evidence type="ECO:0000313" key="2">
    <source>
        <dbReference type="EMBL" id="GMR55722.1"/>
    </source>
</evidence>
<protein>
    <submittedName>
        <fullName evidence="2">Uncharacterized protein</fullName>
    </submittedName>
</protein>
<evidence type="ECO:0000256" key="1">
    <source>
        <dbReference type="SAM" id="MobiDB-lite"/>
    </source>
</evidence>
<dbReference type="EMBL" id="BTRK01000005">
    <property type="protein sequence ID" value="GMR55722.1"/>
    <property type="molecule type" value="Genomic_DNA"/>
</dbReference>
<evidence type="ECO:0000313" key="3">
    <source>
        <dbReference type="Proteomes" id="UP001328107"/>
    </source>
</evidence>